<feature type="transmembrane region" description="Helical" evidence="8">
    <location>
        <begin position="151"/>
        <end position="171"/>
    </location>
</feature>
<gene>
    <name evidence="9" type="ordered locus">Ctha_2186</name>
</gene>
<dbReference type="GO" id="GO:0022857">
    <property type="term" value="F:transmembrane transporter activity"/>
    <property type="evidence" value="ECO:0007669"/>
    <property type="project" value="InterPro"/>
</dbReference>
<dbReference type="GO" id="GO:0005886">
    <property type="term" value="C:plasma membrane"/>
    <property type="evidence" value="ECO:0007669"/>
    <property type="project" value="UniProtKB-SubCell"/>
</dbReference>
<feature type="transmembrane region" description="Helical" evidence="8">
    <location>
        <begin position="21"/>
        <end position="39"/>
    </location>
</feature>
<evidence type="ECO:0000256" key="4">
    <source>
        <dbReference type="ARBA" id="ARBA00022475"/>
    </source>
</evidence>
<dbReference type="InterPro" id="IPR018093">
    <property type="entry name" value="BCCT_CS"/>
</dbReference>
<dbReference type="STRING" id="517418.Ctha_2186"/>
<dbReference type="eggNOG" id="COG1292">
    <property type="taxonomic scope" value="Bacteria"/>
</dbReference>
<dbReference type="RefSeq" id="WP_012500720.1">
    <property type="nucleotide sequence ID" value="NC_011026.1"/>
</dbReference>
<evidence type="ECO:0000256" key="3">
    <source>
        <dbReference type="ARBA" id="ARBA00022448"/>
    </source>
</evidence>
<keyword evidence="5 8" id="KW-0812">Transmembrane</keyword>
<dbReference type="PROSITE" id="PS01303">
    <property type="entry name" value="BCCT"/>
    <property type="match status" value="1"/>
</dbReference>
<dbReference type="AlphaFoldDB" id="B3QVY3"/>
<feature type="transmembrane region" description="Helical" evidence="8">
    <location>
        <begin position="236"/>
        <end position="258"/>
    </location>
</feature>
<organism evidence="9 10">
    <name type="scientific">Chloroherpeton thalassium (strain ATCC 35110 / GB-78)</name>
    <dbReference type="NCBI Taxonomy" id="517418"/>
    <lineage>
        <taxon>Bacteria</taxon>
        <taxon>Pseudomonadati</taxon>
        <taxon>Chlorobiota</taxon>
        <taxon>Chlorobiia</taxon>
        <taxon>Chlorobiales</taxon>
        <taxon>Chloroherpetonaceae</taxon>
        <taxon>Chloroherpeton</taxon>
    </lineage>
</organism>
<feature type="transmembrane region" description="Helical" evidence="8">
    <location>
        <begin position="478"/>
        <end position="498"/>
    </location>
</feature>
<keyword evidence="4" id="KW-1003">Cell membrane</keyword>
<feature type="transmembrane region" description="Helical" evidence="8">
    <location>
        <begin position="99"/>
        <end position="120"/>
    </location>
</feature>
<dbReference type="Pfam" id="PF02028">
    <property type="entry name" value="BCCT"/>
    <property type="match status" value="1"/>
</dbReference>
<feature type="transmembrane region" description="Helical" evidence="8">
    <location>
        <begin position="59"/>
        <end position="79"/>
    </location>
</feature>
<dbReference type="EMBL" id="CP001100">
    <property type="protein sequence ID" value="ACF14637.1"/>
    <property type="molecule type" value="Genomic_DNA"/>
</dbReference>
<evidence type="ECO:0000256" key="2">
    <source>
        <dbReference type="ARBA" id="ARBA00005658"/>
    </source>
</evidence>
<keyword evidence="10" id="KW-1185">Reference proteome</keyword>
<dbReference type="PANTHER" id="PTHR30047">
    <property type="entry name" value="HIGH-AFFINITY CHOLINE TRANSPORT PROTEIN-RELATED"/>
    <property type="match status" value="1"/>
</dbReference>
<feature type="transmembrane region" description="Helical" evidence="8">
    <location>
        <begin position="270"/>
        <end position="290"/>
    </location>
</feature>
<dbReference type="HOGENOM" id="CLU_010118_5_0_10"/>
<proteinExistence type="inferred from homology"/>
<keyword evidence="7 8" id="KW-0472">Membrane</keyword>
<protein>
    <submittedName>
        <fullName evidence="9">Choline/carnitine/betaine transporter</fullName>
    </submittedName>
</protein>
<feature type="transmembrane region" description="Helical" evidence="8">
    <location>
        <begin position="354"/>
        <end position="373"/>
    </location>
</feature>
<evidence type="ECO:0000313" key="9">
    <source>
        <dbReference type="EMBL" id="ACF14637.1"/>
    </source>
</evidence>
<dbReference type="InterPro" id="IPR000060">
    <property type="entry name" value="BCCT_transptr"/>
</dbReference>
<comment type="subcellular location">
    <subcellularLocation>
        <location evidence="1">Cell membrane</location>
        <topology evidence="1">Multi-pass membrane protein</topology>
    </subcellularLocation>
</comment>
<dbReference type="Proteomes" id="UP000001208">
    <property type="component" value="Chromosome"/>
</dbReference>
<evidence type="ECO:0000313" key="10">
    <source>
        <dbReference type="Proteomes" id="UP000001208"/>
    </source>
</evidence>
<dbReference type="NCBIfam" id="TIGR00842">
    <property type="entry name" value="bcct"/>
    <property type="match status" value="1"/>
</dbReference>
<evidence type="ECO:0000256" key="5">
    <source>
        <dbReference type="ARBA" id="ARBA00022692"/>
    </source>
</evidence>
<sequence length="530" mass="58813">MKEKSESNKNGIFANLEIHPVVFWVSAGLTIFFVAYSLINLHQISDTFSAVKHFITDTTGWFFVLTVNITLAFSIYLLFSKFGEFRLGGAKAKPEFTYWGWFAMLFSAGMGIGLLFYSVAEPIYHYTSPPVGEGQTMAAAKTAMKFTFFHWGFHTWSIYALVALALAYFSFNRGLPLTIRSIFYPIFGERVHGALGNTIDILAAISTLFGLATSLGLGVKQVNSGLHHLFNLPQTVTVQIILIAAITFLATLSVVLGIDKGIRRLSELNLVLATLMLIFLLAIGPTIYLLDAFIQNYGMYLSNLISMGFWTEAYTQSHWQDDWTIFYWAWWISWAPFVGMFIARVSYGRTIREFMLGVLFVPTTLTFLWLTVFGNTALYTEMFGAGGIVEAVRENIAVALFVLLEKYPLTSISSFLGVIVVIVFFVTSSDSASLVVDIITAGGHPDPPIPQRIFWATMEGLVAAVLLLGGGLKALQTATITTGLPFAVVILLMAYSLYKGLNRDYQKQLNNNEASEDDVPEKITSFSEVN</sequence>
<dbReference type="PANTHER" id="PTHR30047:SF7">
    <property type="entry name" value="HIGH-AFFINITY CHOLINE TRANSPORT PROTEIN"/>
    <property type="match status" value="1"/>
</dbReference>
<feature type="transmembrane region" description="Helical" evidence="8">
    <location>
        <begin position="325"/>
        <end position="347"/>
    </location>
</feature>
<keyword evidence="6 8" id="KW-1133">Transmembrane helix</keyword>
<evidence type="ECO:0000256" key="7">
    <source>
        <dbReference type="ARBA" id="ARBA00023136"/>
    </source>
</evidence>
<feature type="transmembrane region" description="Helical" evidence="8">
    <location>
        <begin position="415"/>
        <end position="441"/>
    </location>
</feature>
<evidence type="ECO:0000256" key="6">
    <source>
        <dbReference type="ARBA" id="ARBA00022989"/>
    </source>
</evidence>
<feature type="transmembrane region" description="Helical" evidence="8">
    <location>
        <begin position="191"/>
        <end position="216"/>
    </location>
</feature>
<accession>B3QVY3</accession>
<evidence type="ECO:0000256" key="8">
    <source>
        <dbReference type="SAM" id="Phobius"/>
    </source>
</evidence>
<comment type="similarity">
    <text evidence="2">Belongs to the BCCT transporter (TC 2.A.15) family.</text>
</comment>
<evidence type="ECO:0000256" key="1">
    <source>
        <dbReference type="ARBA" id="ARBA00004651"/>
    </source>
</evidence>
<name>B3QVY3_CHLT3</name>
<dbReference type="KEGG" id="cts:Ctha_2186"/>
<dbReference type="OrthoDB" id="9775735at2"/>
<feature type="transmembrane region" description="Helical" evidence="8">
    <location>
        <begin position="453"/>
        <end position="472"/>
    </location>
</feature>
<reference evidence="9 10" key="1">
    <citation type="submission" date="2008-06" db="EMBL/GenBank/DDBJ databases">
        <title>Complete sequence of Chloroherpeton thalassium ATCC 35110.</title>
        <authorList>
            <consortium name="US DOE Joint Genome Institute"/>
            <person name="Lucas S."/>
            <person name="Copeland A."/>
            <person name="Lapidus A."/>
            <person name="Glavina del Rio T."/>
            <person name="Dalin E."/>
            <person name="Tice H."/>
            <person name="Bruce D."/>
            <person name="Goodwin L."/>
            <person name="Pitluck S."/>
            <person name="Schmutz J."/>
            <person name="Larimer F."/>
            <person name="Land M."/>
            <person name="Hauser L."/>
            <person name="Kyrpides N."/>
            <person name="Mikhailova N."/>
            <person name="Liu Z."/>
            <person name="Li T."/>
            <person name="Zhao F."/>
            <person name="Overmann J."/>
            <person name="Bryant D.A."/>
            <person name="Richardson P."/>
        </authorList>
    </citation>
    <scope>NUCLEOTIDE SEQUENCE [LARGE SCALE GENOMIC DNA]</scope>
    <source>
        <strain evidence="10">ATCC 35110 / GB-78</strain>
    </source>
</reference>
<keyword evidence="3" id="KW-0813">Transport</keyword>